<organism evidence="2 3">
    <name type="scientific">Cytobacillus oceanisediminis 2691</name>
    <dbReference type="NCBI Taxonomy" id="1196031"/>
    <lineage>
        <taxon>Bacteria</taxon>
        <taxon>Bacillati</taxon>
        <taxon>Bacillota</taxon>
        <taxon>Bacilli</taxon>
        <taxon>Bacillales</taxon>
        <taxon>Bacillaceae</taxon>
        <taxon>Cytobacillus</taxon>
    </lineage>
</organism>
<sequence>MYSGKYLPIYDYLRKVKTNEVTLSFGEIEEILKFTLPKSAYIHSAWWANDIKSHPQAKSWLQAGWKTKKIELRKTVTFEKTLAPLL</sequence>
<dbReference type="InterPro" id="IPR056079">
    <property type="entry name" value="DUF7662"/>
</dbReference>
<dbReference type="STRING" id="1196031.A361_10585"/>
<evidence type="ECO:0000313" key="2">
    <source>
        <dbReference type="EMBL" id="AND39560.1"/>
    </source>
</evidence>
<proteinExistence type="predicted"/>
<dbReference type="eggNOG" id="COG2944">
    <property type="taxonomic scope" value="Bacteria"/>
</dbReference>
<reference evidence="2 3" key="1">
    <citation type="submission" date="2016-04" db="EMBL/GenBank/DDBJ databases">
        <title>Complete genome sequence of Bacillus oceanisediminis strain 2691.</title>
        <authorList>
            <person name="Jeong H."/>
            <person name="Kim H.J."/>
            <person name="Lee D.-W."/>
        </authorList>
    </citation>
    <scope>NUCLEOTIDE SEQUENCE [LARGE SCALE GENOMIC DNA]</scope>
    <source>
        <strain evidence="2 3">2691</strain>
    </source>
</reference>
<dbReference type="Proteomes" id="UP000077856">
    <property type="component" value="Chromosome"/>
</dbReference>
<dbReference type="AlphaFoldDB" id="A0A160MA22"/>
<name>A0A160MA22_9BACI</name>
<gene>
    <name evidence="2" type="ORF">A361_10585</name>
</gene>
<evidence type="ECO:0000313" key="3">
    <source>
        <dbReference type="Proteomes" id="UP000077856"/>
    </source>
</evidence>
<dbReference type="EMBL" id="CP015506">
    <property type="protein sequence ID" value="AND39560.1"/>
    <property type="molecule type" value="Genomic_DNA"/>
</dbReference>
<feature type="domain" description="DUF7662" evidence="1">
    <location>
        <begin position="8"/>
        <end position="81"/>
    </location>
</feature>
<dbReference type="KEGG" id="bon:A361_10585"/>
<dbReference type="RefSeq" id="WP_019381879.1">
    <property type="nucleotide sequence ID" value="NZ_CP015506.1"/>
</dbReference>
<dbReference type="Pfam" id="PF24698">
    <property type="entry name" value="DUF7662"/>
    <property type="match status" value="1"/>
</dbReference>
<accession>A0A160MA22</accession>
<protein>
    <recommendedName>
        <fullName evidence="1">DUF7662 domain-containing protein</fullName>
    </recommendedName>
</protein>
<evidence type="ECO:0000259" key="1">
    <source>
        <dbReference type="Pfam" id="PF24698"/>
    </source>
</evidence>